<dbReference type="PANTHER" id="PTHR30537:SF21">
    <property type="entry name" value="HTH-TYPE TRANSCRIPTIONAL REGULATOR SINR-RELATED"/>
    <property type="match status" value="1"/>
</dbReference>
<proteinExistence type="inferred from homology"/>
<evidence type="ECO:0000256" key="3">
    <source>
        <dbReference type="ARBA" id="ARBA00023125"/>
    </source>
</evidence>
<evidence type="ECO:0000313" key="7">
    <source>
        <dbReference type="Proteomes" id="UP000745663"/>
    </source>
</evidence>
<dbReference type="Gene3D" id="3.40.190.290">
    <property type="match status" value="1"/>
</dbReference>
<dbReference type="InterPro" id="IPR058163">
    <property type="entry name" value="LysR-type_TF_proteobact-type"/>
</dbReference>
<evidence type="ECO:0000256" key="1">
    <source>
        <dbReference type="ARBA" id="ARBA00009437"/>
    </source>
</evidence>
<name>A0ABS2C676_9PSED</name>
<gene>
    <name evidence="6" type="ORF">H8F21_27900</name>
</gene>
<dbReference type="SUPFAM" id="SSF53850">
    <property type="entry name" value="Periplasmic binding protein-like II"/>
    <property type="match status" value="1"/>
</dbReference>
<dbReference type="PROSITE" id="PS50931">
    <property type="entry name" value="HTH_LYSR"/>
    <property type="match status" value="1"/>
</dbReference>
<dbReference type="Pfam" id="PF00126">
    <property type="entry name" value="HTH_1"/>
    <property type="match status" value="1"/>
</dbReference>
<evidence type="ECO:0000256" key="4">
    <source>
        <dbReference type="ARBA" id="ARBA00023163"/>
    </source>
</evidence>
<keyword evidence="3" id="KW-0238">DNA-binding</keyword>
<evidence type="ECO:0000256" key="2">
    <source>
        <dbReference type="ARBA" id="ARBA00023015"/>
    </source>
</evidence>
<dbReference type="PANTHER" id="PTHR30537">
    <property type="entry name" value="HTH-TYPE TRANSCRIPTIONAL REGULATOR"/>
    <property type="match status" value="1"/>
</dbReference>
<dbReference type="SUPFAM" id="SSF46785">
    <property type="entry name" value="Winged helix' DNA-binding domain"/>
    <property type="match status" value="1"/>
</dbReference>
<dbReference type="CDD" id="cd08422">
    <property type="entry name" value="PBP2_CrgA_like"/>
    <property type="match status" value="1"/>
</dbReference>
<dbReference type="Proteomes" id="UP000745663">
    <property type="component" value="Unassembled WGS sequence"/>
</dbReference>
<dbReference type="InterPro" id="IPR000847">
    <property type="entry name" value="LysR_HTH_N"/>
</dbReference>
<sequence length="325" mass="35990">MLKAARTTDTFNNFLIIEGLAVRFDDLQLFVRTAQLGSLSAAARLLDLSPAVASAALKRLEKQLGARLLARSTRNLRLTAEGETFLLHARNALASLDEGRRLLARGQEDVSGVLQLSAPSDFGRNVLLPWLDELQRQHPKLSVRLLLGDRNADLFRQAADIALRYGAPEDSSLVALPLCPDNRRVLCASPEYLAVHGEPKEIAQLTQHNCLLYQLGSRIHDHWRFGRGANEVGVIVSGDRFCDDADVVRRWALAGLGIAYKSWLDVAFDVQAGRLKVLLGQLEGESAPLNLMCTHRAQLGKPVQLLRSLLRERCQNLLEQLKVSN</sequence>
<dbReference type="InterPro" id="IPR036390">
    <property type="entry name" value="WH_DNA-bd_sf"/>
</dbReference>
<dbReference type="InterPro" id="IPR005119">
    <property type="entry name" value="LysR_subst-bd"/>
</dbReference>
<dbReference type="Pfam" id="PF03466">
    <property type="entry name" value="LysR_substrate"/>
    <property type="match status" value="1"/>
</dbReference>
<evidence type="ECO:0000313" key="6">
    <source>
        <dbReference type="EMBL" id="MBM5461385.1"/>
    </source>
</evidence>
<comment type="similarity">
    <text evidence="1">Belongs to the LysR transcriptional regulatory family.</text>
</comment>
<reference evidence="6 7" key="1">
    <citation type="submission" date="2020-08" db="EMBL/GenBank/DDBJ databases">
        <title>Description of novel Pseudomonas species.</title>
        <authorList>
            <person name="Duman M."/>
            <person name="Mulet M."/>
            <person name="Altun S."/>
            <person name="Saticioglu I.B."/>
            <person name="Lalucat J."/>
            <person name="Garcia-Valdes E."/>
        </authorList>
    </citation>
    <scope>NUCLEOTIDE SEQUENCE [LARGE SCALE GENOMIC DNA]</scope>
    <source>
        <strain evidence="6 7">P66</strain>
    </source>
</reference>
<evidence type="ECO:0000259" key="5">
    <source>
        <dbReference type="PROSITE" id="PS50931"/>
    </source>
</evidence>
<dbReference type="InterPro" id="IPR036388">
    <property type="entry name" value="WH-like_DNA-bd_sf"/>
</dbReference>
<dbReference type="EMBL" id="JACOPV010000026">
    <property type="protein sequence ID" value="MBM5461385.1"/>
    <property type="molecule type" value="Genomic_DNA"/>
</dbReference>
<organism evidence="6 7">
    <name type="scientific">Pseudomonas arcuscaelestis</name>
    <dbReference type="NCBI Taxonomy" id="2710591"/>
    <lineage>
        <taxon>Bacteria</taxon>
        <taxon>Pseudomonadati</taxon>
        <taxon>Pseudomonadota</taxon>
        <taxon>Gammaproteobacteria</taxon>
        <taxon>Pseudomonadales</taxon>
        <taxon>Pseudomonadaceae</taxon>
        <taxon>Pseudomonas</taxon>
    </lineage>
</organism>
<keyword evidence="2" id="KW-0805">Transcription regulation</keyword>
<protein>
    <submittedName>
        <fullName evidence="6">LysR family transcriptional regulator</fullName>
    </submittedName>
</protein>
<dbReference type="Gene3D" id="1.10.10.10">
    <property type="entry name" value="Winged helix-like DNA-binding domain superfamily/Winged helix DNA-binding domain"/>
    <property type="match status" value="1"/>
</dbReference>
<keyword evidence="4" id="KW-0804">Transcription</keyword>
<keyword evidence="7" id="KW-1185">Reference proteome</keyword>
<accession>A0ABS2C676</accession>
<comment type="caution">
    <text evidence="6">The sequence shown here is derived from an EMBL/GenBank/DDBJ whole genome shotgun (WGS) entry which is preliminary data.</text>
</comment>
<feature type="domain" description="HTH lysR-type" evidence="5">
    <location>
        <begin position="22"/>
        <end position="79"/>
    </location>
</feature>